<evidence type="ECO:0000256" key="1">
    <source>
        <dbReference type="SAM" id="MobiDB-lite"/>
    </source>
</evidence>
<dbReference type="KEGG" id="ccp:CHC_T00001021001"/>
<gene>
    <name evidence="3" type="ORF">CHC_T00001021001</name>
</gene>
<dbReference type="GeneID" id="17325984"/>
<evidence type="ECO:0000313" key="3">
    <source>
        <dbReference type="EMBL" id="CDF38381.1"/>
    </source>
</evidence>
<protein>
    <submittedName>
        <fullName evidence="3">Uncharacterized protein</fullName>
    </submittedName>
</protein>
<dbReference type="Proteomes" id="UP000012073">
    <property type="component" value="Unassembled WGS sequence"/>
</dbReference>
<dbReference type="RefSeq" id="XP_005718266.1">
    <property type="nucleotide sequence ID" value="XM_005718209.1"/>
</dbReference>
<evidence type="ECO:0000313" key="4">
    <source>
        <dbReference type="Proteomes" id="UP000012073"/>
    </source>
</evidence>
<keyword evidence="2" id="KW-1133">Transmembrane helix</keyword>
<proteinExistence type="predicted"/>
<feature type="transmembrane region" description="Helical" evidence="2">
    <location>
        <begin position="254"/>
        <end position="273"/>
    </location>
</feature>
<dbReference type="OrthoDB" id="10624639at2759"/>
<accession>R7QLM7</accession>
<reference evidence="4" key="1">
    <citation type="journal article" date="2013" name="Proc. Natl. Acad. Sci. U.S.A.">
        <title>Genome structure and metabolic features in the red seaweed Chondrus crispus shed light on evolution of the Archaeplastida.</title>
        <authorList>
            <person name="Collen J."/>
            <person name="Porcel B."/>
            <person name="Carre W."/>
            <person name="Ball S.G."/>
            <person name="Chaparro C."/>
            <person name="Tonon T."/>
            <person name="Barbeyron T."/>
            <person name="Michel G."/>
            <person name="Noel B."/>
            <person name="Valentin K."/>
            <person name="Elias M."/>
            <person name="Artiguenave F."/>
            <person name="Arun A."/>
            <person name="Aury J.M."/>
            <person name="Barbosa-Neto J.F."/>
            <person name="Bothwell J.H."/>
            <person name="Bouget F.Y."/>
            <person name="Brillet L."/>
            <person name="Cabello-Hurtado F."/>
            <person name="Capella-Gutierrez S."/>
            <person name="Charrier B."/>
            <person name="Cladiere L."/>
            <person name="Cock J.M."/>
            <person name="Coelho S.M."/>
            <person name="Colleoni C."/>
            <person name="Czjzek M."/>
            <person name="Da Silva C."/>
            <person name="Delage L."/>
            <person name="Denoeud F."/>
            <person name="Deschamps P."/>
            <person name="Dittami S.M."/>
            <person name="Gabaldon T."/>
            <person name="Gachon C.M."/>
            <person name="Groisillier A."/>
            <person name="Herve C."/>
            <person name="Jabbari K."/>
            <person name="Katinka M."/>
            <person name="Kloareg B."/>
            <person name="Kowalczyk N."/>
            <person name="Labadie K."/>
            <person name="Leblanc C."/>
            <person name="Lopez P.J."/>
            <person name="McLachlan D.H."/>
            <person name="Meslet-Cladiere L."/>
            <person name="Moustafa A."/>
            <person name="Nehr Z."/>
            <person name="Nyvall Collen P."/>
            <person name="Panaud O."/>
            <person name="Partensky F."/>
            <person name="Poulain J."/>
            <person name="Rensing S.A."/>
            <person name="Rousvoal S."/>
            <person name="Samson G."/>
            <person name="Symeonidi A."/>
            <person name="Weissenbach J."/>
            <person name="Zambounis A."/>
            <person name="Wincker P."/>
            <person name="Boyen C."/>
        </authorList>
    </citation>
    <scope>NUCLEOTIDE SEQUENCE [LARGE SCALE GENOMIC DNA]</scope>
    <source>
        <strain evidence="4">cv. Stackhouse</strain>
    </source>
</reference>
<dbReference type="EMBL" id="HG001926">
    <property type="protein sequence ID" value="CDF38381.1"/>
    <property type="molecule type" value="Genomic_DNA"/>
</dbReference>
<keyword evidence="4" id="KW-1185">Reference proteome</keyword>
<evidence type="ECO:0000256" key="2">
    <source>
        <dbReference type="SAM" id="Phobius"/>
    </source>
</evidence>
<organism evidence="3 4">
    <name type="scientific">Chondrus crispus</name>
    <name type="common">Carrageen Irish moss</name>
    <name type="synonym">Polymorpha crispa</name>
    <dbReference type="NCBI Taxonomy" id="2769"/>
    <lineage>
        <taxon>Eukaryota</taxon>
        <taxon>Rhodophyta</taxon>
        <taxon>Florideophyceae</taxon>
        <taxon>Rhodymeniophycidae</taxon>
        <taxon>Gigartinales</taxon>
        <taxon>Gigartinaceae</taxon>
        <taxon>Chondrus</taxon>
    </lineage>
</organism>
<dbReference type="Gramene" id="CDF38381">
    <property type="protein sequence ID" value="CDF38381"/>
    <property type="gene ID" value="CHC_T00001021001"/>
</dbReference>
<name>R7QLM7_CHOCR</name>
<feature type="transmembrane region" description="Helical" evidence="2">
    <location>
        <begin position="222"/>
        <end position="242"/>
    </location>
</feature>
<sequence>MQQFGTQDSADVADTPPIFHGTNETAGLVQPEQDAASHYNTLGTFTCIRYSAASPFVIRKVPIHIPYNLTRGSAVRDGEPRDGSSVGDSPVIMPWQDQGVFDARAFLKISFFENPALEVKARLLCLRHNITLESLLGPGPDGVIWMENGIDYRKYGDRSSFPILKALFAKQSFVILENQKGCGVVNGSFDRDFFDRLLELEAISTCVIVLPEGLLVPAPHRLLACLLLLLVAVAATVLTAVYDDRTNFMERFESAFFILALLLLTVPGIFSLFSSEPNLVRNAVRGKMILTKQSQVSNFFGLNRRDYAMLATRTKGSRLVSKDIGCFLTGTERGTHLGDEPVVQCEDLAHFGVICGQSVHYRTNWQSVCISNRLGTNRTHLTTEKAKGKYWCAGVRENTWVGFFKATSSGS</sequence>
<keyword evidence="2" id="KW-0472">Membrane</keyword>
<feature type="region of interest" description="Disordered" evidence="1">
    <location>
        <begin position="1"/>
        <end position="24"/>
    </location>
</feature>
<keyword evidence="2" id="KW-0812">Transmembrane</keyword>
<dbReference type="AlphaFoldDB" id="R7QLM7"/>